<dbReference type="Gene3D" id="1.20.58.760">
    <property type="entry name" value="Peptidase M41"/>
    <property type="match status" value="1"/>
</dbReference>
<dbReference type="Gene3D" id="3.40.50.300">
    <property type="entry name" value="P-loop containing nucleotide triphosphate hydrolases"/>
    <property type="match status" value="1"/>
</dbReference>
<name>D8SY25_SELML</name>
<reference evidence="5 6" key="1">
    <citation type="journal article" date="2011" name="Science">
        <title>The Selaginella genome identifies genetic changes associated with the evolution of vascular plants.</title>
        <authorList>
            <person name="Banks J.A."/>
            <person name="Nishiyama T."/>
            <person name="Hasebe M."/>
            <person name="Bowman J.L."/>
            <person name="Gribskov M."/>
            <person name="dePamphilis C."/>
            <person name="Albert V.A."/>
            <person name="Aono N."/>
            <person name="Aoyama T."/>
            <person name="Ambrose B.A."/>
            <person name="Ashton N.W."/>
            <person name="Axtell M.J."/>
            <person name="Barker E."/>
            <person name="Barker M.S."/>
            <person name="Bennetzen J.L."/>
            <person name="Bonawitz N.D."/>
            <person name="Chapple C."/>
            <person name="Cheng C."/>
            <person name="Correa L.G."/>
            <person name="Dacre M."/>
            <person name="DeBarry J."/>
            <person name="Dreyer I."/>
            <person name="Elias M."/>
            <person name="Engstrom E.M."/>
            <person name="Estelle M."/>
            <person name="Feng L."/>
            <person name="Finet C."/>
            <person name="Floyd S.K."/>
            <person name="Frommer W.B."/>
            <person name="Fujita T."/>
            <person name="Gramzow L."/>
            <person name="Gutensohn M."/>
            <person name="Harholt J."/>
            <person name="Hattori M."/>
            <person name="Heyl A."/>
            <person name="Hirai T."/>
            <person name="Hiwatashi Y."/>
            <person name="Ishikawa M."/>
            <person name="Iwata M."/>
            <person name="Karol K.G."/>
            <person name="Koehler B."/>
            <person name="Kolukisaoglu U."/>
            <person name="Kubo M."/>
            <person name="Kurata T."/>
            <person name="Lalonde S."/>
            <person name="Li K."/>
            <person name="Li Y."/>
            <person name="Litt A."/>
            <person name="Lyons E."/>
            <person name="Manning G."/>
            <person name="Maruyama T."/>
            <person name="Michael T.P."/>
            <person name="Mikami K."/>
            <person name="Miyazaki S."/>
            <person name="Morinaga S."/>
            <person name="Murata T."/>
            <person name="Mueller-Roeber B."/>
            <person name="Nelson D.R."/>
            <person name="Obara M."/>
            <person name="Oguri Y."/>
            <person name="Olmstead R.G."/>
            <person name="Onodera N."/>
            <person name="Petersen B.L."/>
            <person name="Pils B."/>
            <person name="Prigge M."/>
            <person name="Rensing S.A."/>
            <person name="Riano-Pachon D.M."/>
            <person name="Roberts A.W."/>
            <person name="Sato Y."/>
            <person name="Scheller H.V."/>
            <person name="Schulz B."/>
            <person name="Schulz C."/>
            <person name="Shakirov E.V."/>
            <person name="Shibagaki N."/>
            <person name="Shinohara N."/>
            <person name="Shippen D.E."/>
            <person name="Soerensen I."/>
            <person name="Sotooka R."/>
            <person name="Sugimoto N."/>
            <person name="Sugita M."/>
            <person name="Sumikawa N."/>
            <person name="Tanurdzic M."/>
            <person name="Theissen G."/>
            <person name="Ulvskov P."/>
            <person name="Wakazuki S."/>
            <person name="Weng J.K."/>
            <person name="Willats W.W."/>
            <person name="Wipf D."/>
            <person name="Wolf P.G."/>
            <person name="Yang L."/>
            <person name="Zimmer A.D."/>
            <person name="Zhu Q."/>
            <person name="Mitros T."/>
            <person name="Hellsten U."/>
            <person name="Loque D."/>
            <person name="Otillar R."/>
            <person name="Salamov A."/>
            <person name="Schmutz J."/>
            <person name="Shapiro H."/>
            <person name="Lindquist E."/>
            <person name="Lucas S."/>
            <person name="Rokhsar D."/>
            <person name="Grigoriev I.V."/>
        </authorList>
    </citation>
    <scope>NUCLEOTIDE SEQUENCE [LARGE SCALE GENOMIC DNA]</scope>
</reference>
<dbReference type="GO" id="GO:0006508">
    <property type="term" value="P:proteolysis"/>
    <property type="evidence" value="ECO:0000318"/>
    <property type="project" value="GO_Central"/>
</dbReference>
<dbReference type="SUPFAM" id="SSF52540">
    <property type="entry name" value="P-loop containing nucleoside triphosphate hydrolases"/>
    <property type="match status" value="1"/>
</dbReference>
<accession>D8SY25</accession>
<dbReference type="KEGG" id="smo:SELMODRAFT_426967"/>
<evidence type="ECO:0000256" key="1">
    <source>
        <dbReference type="ARBA" id="ARBA00022670"/>
    </source>
</evidence>
<proteinExistence type="predicted"/>
<dbReference type="GO" id="GO:0009535">
    <property type="term" value="C:chloroplast thylakoid membrane"/>
    <property type="evidence" value="ECO:0000318"/>
    <property type="project" value="GO_Central"/>
</dbReference>
<evidence type="ECO:0000259" key="4">
    <source>
        <dbReference type="SMART" id="SM00382"/>
    </source>
</evidence>
<dbReference type="Pfam" id="PF17862">
    <property type="entry name" value="AAA_lid_3"/>
    <property type="match status" value="1"/>
</dbReference>
<dbReference type="InterPro" id="IPR041569">
    <property type="entry name" value="AAA_lid_3"/>
</dbReference>
<dbReference type="GO" id="GO:0004176">
    <property type="term" value="F:ATP-dependent peptidase activity"/>
    <property type="evidence" value="ECO:0000318"/>
    <property type="project" value="GO_Central"/>
</dbReference>
<dbReference type="Proteomes" id="UP000001514">
    <property type="component" value="Unassembled WGS sequence"/>
</dbReference>
<dbReference type="SMART" id="SM00382">
    <property type="entry name" value="AAA"/>
    <property type="match status" value="1"/>
</dbReference>
<sequence length="829" mass="93716">MADQLPVGRGHLMPLKKEGLAASKMAWLGQNLSSKPLAEPQNAVDEQERLQEIFKKVSEAEKERIDKQLEMDRKVALQIDREQEQLELWRTFHKRLSGALRGTHLDPEPGQNIAFSKFWKLLEAGKVEYVEYANYGQHIAVLLPHFVDGKAADEPARKLVVKDGVTVVEQRPVVYRRHWVDKMPGDCMSDVWKLLHPQLKDIKVIKTNTIANQLYPQAKIVTVWGMRVALAASVFFFLKWSLSYFTRFRDPLDRGWNVERDLTAGNYVLGALGESRARFLSAEEKTGVTFDDFAGQDYIKAELQEVVKLLKESKEDPTVYVPKGVLLHGPPGTGKTLLARAIAGEAGLPFFSVGGAEFVEMYAGVAAARVQDLFSRARNFAPSIIFIDEIDAIGGKRGNYDVGGGGREREQGLIQMLTELDGFQSGLTSSRVLVIGATNRLDMLDAALLRKGRFDKIMAVGLPSEAGRLEILKVHAKNKPFKSEEEKLRLLKDITKLTNRFSGAELANILNEAVILAIRHDKEFIEKAELEEAISRQGGSFATGQEDVLDQTGEARTRLAYREAAVAVLDCYFPNPHTPFIKTNIRKMDTTVNMQYAEPPDFVYSKKQEYVDAAVRLCAPRIVEELIFGRDNTSWLSGSFLGQAGALIDRLIFQTGFTALGKTYYKTRKDVLVHLNPKIQALRDEYMRYAIEKCTSVLLEYRSALETMAAQLQAADMWEVFNKSPRIPQPVVYPVDEYDALIYEGRWGIYGASLPGRASYYPGNVGYATFGAPKPRQVQRVSDEAWEYMDKRIKQNKENLDKLLETEEGRRFYEDDLQQRVMLSDYYYL</sequence>
<feature type="domain" description="AAA+ ATPase" evidence="4">
    <location>
        <begin position="321"/>
        <end position="464"/>
    </location>
</feature>
<dbReference type="HOGENOM" id="CLU_000688_19_0_1"/>
<dbReference type="Pfam" id="PF00004">
    <property type="entry name" value="AAA"/>
    <property type="match status" value="1"/>
</dbReference>
<dbReference type="InterPro" id="IPR027417">
    <property type="entry name" value="P-loop_NTPase"/>
</dbReference>
<dbReference type="InterPro" id="IPR003960">
    <property type="entry name" value="ATPase_AAA_CS"/>
</dbReference>
<dbReference type="Gene3D" id="1.10.8.60">
    <property type="match status" value="1"/>
</dbReference>
<dbReference type="FunCoup" id="D8SY25">
    <property type="interactions" value="1113"/>
</dbReference>
<dbReference type="eggNOG" id="KOG0731">
    <property type="taxonomic scope" value="Eukaryota"/>
</dbReference>
<evidence type="ECO:0000256" key="2">
    <source>
        <dbReference type="ARBA" id="ARBA00022801"/>
    </source>
</evidence>
<dbReference type="FunFam" id="3.40.50.300:FF:002568">
    <property type="entry name" value="Cell division protein (FtsH)"/>
    <property type="match status" value="1"/>
</dbReference>
<keyword evidence="1" id="KW-0645">Protease</keyword>
<keyword evidence="2" id="KW-0378">Hydrolase</keyword>
<dbReference type="PANTHER" id="PTHR23076:SF99">
    <property type="entry name" value="INACTIVE ATP-DEPENDENT ZINC METALLOPROTEASE FTSHI 4, CHLOROPLASTIC-RELATED"/>
    <property type="match status" value="1"/>
</dbReference>
<dbReference type="GO" id="GO:0005524">
    <property type="term" value="F:ATP binding"/>
    <property type="evidence" value="ECO:0007669"/>
    <property type="project" value="InterPro"/>
</dbReference>
<dbReference type="Gramene" id="EFJ10722">
    <property type="protein sequence ID" value="EFJ10722"/>
    <property type="gene ID" value="SELMODRAFT_426967"/>
</dbReference>
<evidence type="ECO:0000313" key="6">
    <source>
        <dbReference type="Proteomes" id="UP000001514"/>
    </source>
</evidence>
<gene>
    <name evidence="5" type="ORF">SELMODRAFT_426967</name>
</gene>
<evidence type="ECO:0000313" key="5">
    <source>
        <dbReference type="EMBL" id="EFJ10722.1"/>
    </source>
</evidence>
<dbReference type="STRING" id="88036.D8SY25"/>
<dbReference type="InterPro" id="IPR003959">
    <property type="entry name" value="ATPase_AAA_core"/>
</dbReference>
<protein>
    <recommendedName>
        <fullName evidence="4">AAA+ ATPase domain-containing protein</fullName>
    </recommendedName>
</protein>
<dbReference type="GO" id="GO:0016887">
    <property type="term" value="F:ATP hydrolysis activity"/>
    <property type="evidence" value="ECO:0007669"/>
    <property type="project" value="InterPro"/>
</dbReference>
<dbReference type="GO" id="GO:0004222">
    <property type="term" value="F:metalloendopeptidase activity"/>
    <property type="evidence" value="ECO:0007669"/>
    <property type="project" value="InterPro"/>
</dbReference>
<dbReference type="PANTHER" id="PTHR23076">
    <property type="entry name" value="METALLOPROTEASE M41 FTSH"/>
    <property type="match status" value="1"/>
</dbReference>
<evidence type="ECO:0000256" key="3">
    <source>
        <dbReference type="ARBA" id="ARBA00022946"/>
    </source>
</evidence>
<dbReference type="SUPFAM" id="SSF140990">
    <property type="entry name" value="FtsH protease domain-like"/>
    <property type="match status" value="1"/>
</dbReference>
<dbReference type="AlphaFoldDB" id="D8SY25"/>
<dbReference type="OMA" id="ENSHRIN"/>
<organism evidence="6">
    <name type="scientific">Selaginella moellendorffii</name>
    <name type="common">Spikemoss</name>
    <dbReference type="NCBI Taxonomy" id="88036"/>
    <lineage>
        <taxon>Eukaryota</taxon>
        <taxon>Viridiplantae</taxon>
        <taxon>Streptophyta</taxon>
        <taxon>Embryophyta</taxon>
        <taxon>Tracheophyta</taxon>
        <taxon>Lycopodiopsida</taxon>
        <taxon>Selaginellales</taxon>
        <taxon>Selaginellaceae</taxon>
        <taxon>Selaginella</taxon>
    </lineage>
</organism>
<dbReference type="EMBL" id="GL377652">
    <property type="protein sequence ID" value="EFJ10722.1"/>
    <property type="molecule type" value="Genomic_DNA"/>
</dbReference>
<keyword evidence="6" id="KW-1185">Reference proteome</keyword>
<keyword evidence="3" id="KW-0809">Transit peptide</keyword>
<dbReference type="PROSITE" id="PS00674">
    <property type="entry name" value="AAA"/>
    <property type="match status" value="1"/>
</dbReference>
<dbReference type="InterPro" id="IPR003593">
    <property type="entry name" value="AAA+_ATPase"/>
</dbReference>
<dbReference type="InterPro" id="IPR037219">
    <property type="entry name" value="Peptidase_M41-like"/>
</dbReference>
<dbReference type="InParanoid" id="D8SY25"/>